<protein>
    <submittedName>
        <fullName evidence="1">Uncharacterized protein</fullName>
    </submittedName>
</protein>
<dbReference type="Proteomes" id="UP001565368">
    <property type="component" value="Unassembled WGS sequence"/>
</dbReference>
<dbReference type="EMBL" id="JBBXJM010000007">
    <property type="protein sequence ID" value="KAL1405591.1"/>
    <property type="molecule type" value="Genomic_DNA"/>
</dbReference>
<name>A0ABR3PT25_9TREE</name>
<keyword evidence="2" id="KW-1185">Reference proteome</keyword>
<sequence length="225" mass="24984">MSIPVDYEEVQKDPNAYQAVPQGFECVYYRKTDIAARVKRILPDWDVEGVKPEENPFLLTVHRSLSSSPTDAYEIVREYGSGRVMATAPLGLLEYARQGVQEALCFIPLWRLEIDRFGGPEWKVKDQVTGEYRAPTEVEREDTLYTWDAPQREQRLERASLAAKELADARAANQAIIDRIRAKPGYVDFASQPGGVYVGEVGTSGGGAVSKAKYESVANGSGYSV</sequence>
<proteinExistence type="predicted"/>
<evidence type="ECO:0000313" key="2">
    <source>
        <dbReference type="Proteomes" id="UP001565368"/>
    </source>
</evidence>
<organism evidence="1 2">
    <name type="scientific">Vanrija albida</name>
    <dbReference type="NCBI Taxonomy" id="181172"/>
    <lineage>
        <taxon>Eukaryota</taxon>
        <taxon>Fungi</taxon>
        <taxon>Dikarya</taxon>
        <taxon>Basidiomycota</taxon>
        <taxon>Agaricomycotina</taxon>
        <taxon>Tremellomycetes</taxon>
        <taxon>Trichosporonales</taxon>
        <taxon>Trichosporonaceae</taxon>
        <taxon>Vanrija</taxon>
    </lineage>
</organism>
<gene>
    <name evidence="1" type="ORF">Q8F55_009230</name>
</gene>
<accession>A0ABR3PT25</accession>
<comment type="caution">
    <text evidence="1">The sequence shown here is derived from an EMBL/GenBank/DDBJ whole genome shotgun (WGS) entry which is preliminary data.</text>
</comment>
<dbReference type="RefSeq" id="XP_069205535.1">
    <property type="nucleotide sequence ID" value="XM_069357598.1"/>
</dbReference>
<reference evidence="1 2" key="1">
    <citation type="submission" date="2023-08" db="EMBL/GenBank/DDBJ databases">
        <title>Annotated Genome Sequence of Vanrija albida AlHP1.</title>
        <authorList>
            <person name="Herzog R."/>
        </authorList>
    </citation>
    <scope>NUCLEOTIDE SEQUENCE [LARGE SCALE GENOMIC DNA]</scope>
    <source>
        <strain evidence="1 2">AlHP1</strain>
    </source>
</reference>
<dbReference type="GeneID" id="95990273"/>
<evidence type="ECO:0000313" key="1">
    <source>
        <dbReference type="EMBL" id="KAL1405591.1"/>
    </source>
</evidence>